<dbReference type="EMBL" id="KZ825030">
    <property type="protein sequence ID" value="RAH63835.1"/>
    <property type="molecule type" value="Genomic_DNA"/>
</dbReference>
<proteinExistence type="predicted"/>
<protein>
    <submittedName>
        <fullName evidence="1">Uncharacterized protein</fullName>
    </submittedName>
</protein>
<evidence type="ECO:0000313" key="1">
    <source>
        <dbReference type="EMBL" id="RAH63835.1"/>
    </source>
</evidence>
<evidence type="ECO:0000313" key="2">
    <source>
        <dbReference type="Proteomes" id="UP000249661"/>
    </source>
</evidence>
<name>A0ACD1GQZ2_9EURO</name>
<keyword evidence="2" id="KW-1185">Reference proteome</keyword>
<organism evidence="1 2">
    <name type="scientific">Aspergillus aculeatinus CBS 121060</name>
    <dbReference type="NCBI Taxonomy" id="1448322"/>
    <lineage>
        <taxon>Eukaryota</taxon>
        <taxon>Fungi</taxon>
        <taxon>Dikarya</taxon>
        <taxon>Ascomycota</taxon>
        <taxon>Pezizomycotina</taxon>
        <taxon>Eurotiomycetes</taxon>
        <taxon>Eurotiomycetidae</taxon>
        <taxon>Eurotiales</taxon>
        <taxon>Aspergillaceae</taxon>
        <taxon>Aspergillus</taxon>
        <taxon>Aspergillus subgen. Circumdati</taxon>
    </lineage>
</organism>
<dbReference type="Proteomes" id="UP000249661">
    <property type="component" value="Unassembled WGS sequence"/>
</dbReference>
<gene>
    <name evidence="1" type="ORF">BO66DRAFT_259887</name>
</gene>
<sequence>MVLPCPRSFHHLIPQSSQERESETLVYDREYPPVNPGGKSRVIDVVYHWATIGPALFDRRRSRPKLKYIPASPPKLVVPKGPKILPPPGRGIFGSVVNPLPMRPRPINSIHFMRSLRGHFLHFPSLPWLTGLPTSSREPSLNGFVVLLDVLSA</sequence>
<accession>A0ACD1GQZ2</accession>
<reference evidence="1" key="1">
    <citation type="submission" date="2018-02" db="EMBL/GenBank/DDBJ databases">
        <title>The genomes of Aspergillus section Nigri reveals drivers in fungal speciation.</title>
        <authorList>
            <consortium name="DOE Joint Genome Institute"/>
            <person name="Vesth T.C."/>
            <person name="Nybo J."/>
            <person name="Theobald S."/>
            <person name="Brandl J."/>
            <person name="Frisvad J.C."/>
            <person name="Nielsen K.F."/>
            <person name="Lyhne E.K."/>
            <person name="Kogle M.E."/>
            <person name="Kuo A."/>
            <person name="Riley R."/>
            <person name="Clum A."/>
            <person name="Nolan M."/>
            <person name="Lipzen A."/>
            <person name="Salamov A."/>
            <person name="Henrissat B."/>
            <person name="Wiebenga A."/>
            <person name="De vries R.P."/>
            <person name="Grigoriev I.V."/>
            <person name="Mortensen U.H."/>
            <person name="Andersen M.R."/>
            <person name="Baker S.E."/>
        </authorList>
    </citation>
    <scope>NUCLEOTIDE SEQUENCE</scope>
    <source>
        <strain evidence="1">CBS 121060</strain>
    </source>
</reference>